<name>A0A6L2J0U2_TANCI</name>
<dbReference type="PANTHER" id="PTHR36322:SF3">
    <property type="entry name" value="TRANSMEMBRANE PROTEIN"/>
    <property type="match status" value="1"/>
</dbReference>
<accession>A0A6L2J0U2</accession>
<gene>
    <name evidence="2" type="ORF">Tci_002606</name>
</gene>
<keyword evidence="1" id="KW-0812">Transmembrane</keyword>
<dbReference type="PANTHER" id="PTHR36322">
    <property type="entry name" value="TRANSMEMBRANE PROTEIN"/>
    <property type="match status" value="1"/>
</dbReference>
<evidence type="ECO:0008006" key="3">
    <source>
        <dbReference type="Google" id="ProtNLM"/>
    </source>
</evidence>
<feature type="transmembrane region" description="Helical" evidence="1">
    <location>
        <begin position="59"/>
        <end position="89"/>
    </location>
</feature>
<dbReference type="AlphaFoldDB" id="A0A6L2J0U2"/>
<proteinExistence type="predicted"/>
<evidence type="ECO:0000313" key="2">
    <source>
        <dbReference type="EMBL" id="GEU30628.1"/>
    </source>
</evidence>
<reference evidence="2" key="1">
    <citation type="journal article" date="2019" name="Sci. Rep.">
        <title>Draft genome of Tanacetum cinerariifolium, the natural source of mosquito coil.</title>
        <authorList>
            <person name="Yamashiro T."/>
            <person name="Shiraishi A."/>
            <person name="Satake H."/>
            <person name="Nakayama K."/>
        </authorList>
    </citation>
    <scope>NUCLEOTIDE SEQUENCE</scope>
</reference>
<comment type="caution">
    <text evidence="2">The sequence shown here is derived from an EMBL/GenBank/DDBJ whole genome shotgun (WGS) entry which is preliminary data.</text>
</comment>
<sequence length="160" mass="18087">MLDCFFFCLPSKPKLKCENDTKKPLLITNNNHDHDSENTPTATIVLFLTSWLRGRRLCYLILALCLPLVIPIVCISVPIICGVEIWFFIRRCGRKWSRLRSGPPVAVEGEGEEVAVAVVVEVSLLERYLDDQLGLAIEVACECESNESDYFYSSRSDLLC</sequence>
<protein>
    <recommendedName>
        <fullName evidence="3">Transmembrane protein</fullName>
    </recommendedName>
</protein>
<evidence type="ECO:0000256" key="1">
    <source>
        <dbReference type="SAM" id="Phobius"/>
    </source>
</evidence>
<organism evidence="2">
    <name type="scientific">Tanacetum cinerariifolium</name>
    <name type="common">Dalmatian daisy</name>
    <name type="synonym">Chrysanthemum cinerariifolium</name>
    <dbReference type="NCBI Taxonomy" id="118510"/>
    <lineage>
        <taxon>Eukaryota</taxon>
        <taxon>Viridiplantae</taxon>
        <taxon>Streptophyta</taxon>
        <taxon>Embryophyta</taxon>
        <taxon>Tracheophyta</taxon>
        <taxon>Spermatophyta</taxon>
        <taxon>Magnoliopsida</taxon>
        <taxon>eudicotyledons</taxon>
        <taxon>Gunneridae</taxon>
        <taxon>Pentapetalae</taxon>
        <taxon>asterids</taxon>
        <taxon>campanulids</taxon>
        <taxon>Asterales</taxon>
        <taxon>Asteraceae</taxon>
        <taxon>Asteroideae</taxon>
        <taxon>Anthemideae</taxon>
        <taxon>Anthemidinae</taxon>
        <taxon>Tanacetum</taxon>
    </lineage>
</organism>
<keyword evidence="1" id="KW-1133">Transmembrane helix</keyword>
<dbReference type="EMBL" id="BKCJ010000173">
    <property type="protein sequence ID" value="GEU30628.1"/>
    <property type="molecule type" value="Genomic_DNA"/>
</dbReference>
<keyword evidence="1" id="KW-0472">Membrane</keyword>